<dbReference type="PANTHER" id="PTHR33964:SF1">
    <property type="entry name" value="RE45066P"/>
    <property type="match status" value="1"/>
</dbReference>
<dbReference type="PANTHER" id="PTHR33964">
    <property type="entry name" value="RE45066P-RELATED"/>
    <property type="match status" value="1"/>
</dbReference>
<protein>
    <submittedName>
        <fullName evidence="2">Uncharacterized protein</fullName>
    </submittedName>
</protein>
<accession>A0A8I6TEZ3</accession>
<dbReference type="OMA" id="STHCSGY"/>
<dbReference type="OrthoDB" id="10051804at2759"/>
<feature type="chain" id="PRO_5035296997" evidence="1">
    <location>
        <begin position="28"/>
        <end position="236"/>
    </location>
</feature>
<evidence type="ECO:0000256" key="1">
    <source>
        <dbReference type="SAM" id="SignalP"/>
    </source>
</evidence>
<evidence type="ECO:0000313" key="3">
    <source>
        <dbReference type="Proteomes" id="UP000494040"/>
    </source>
</evidence>
<name>A0A8I6TEZ3_CIMLE</name>
<feature type="signal peptide" evidence="1">
    <location>
        <begin position="1"/>
        <end position="27"/>
    </location>
</feature>
<dbReference type="EnsemblMetazoa" id="XM_014389592.2">
    <property type="protein sequence ID" value="XP_014245078.1"/>
    <property type="gene ID" value="LOC106664143"/>
</dbReference>
<dbReference type="RefSeq" id="XP_014245078.1">
    <property type="nucleotide sequence ID" value="XM_014389592.2"/>
</dbReference>
<reference evidence="2" key="1">
    <citation type="submission" date="2022-01" db="UniProtKB">
        <authorList>
            <consortium name="EnsemblMetazoa"/>
        </authorList>
    </citation>
    <scope>IDENTIFICATION</scope>
</reference>
<keyword evidence="1" id="KW-0732">Signal</keyword>
<dbReference type="AlphaFoldDB" id="A0A8I6TEZ3"/>
<sequence>MKSLVPLPLNRAVAVLLFVYFLSGAQCQHDEMEENRADCSDDALYACAYPSELRNLRFTKSLQELEEMCRKFHEGLRCINEYAARCLKPHQRAHFNTLYSGTSMVMHDLCTPGPYQTEFLKHVACMSNVTDQYEHCARVYQDSVNGAMSETYSEGDKRIQKICCSLSEYLSCSKSVVRATCGEESETFAGGVLDKMSSSIKEAHCNNFTSTTCGRGSLRFISHYLIVFVLFLQLFY</sequence>
<organism evidence="2 3">
    <name type="scientific">Cimex lectularius</name>
    <name type="common">Bed bug</name>
    <name type="synonym">Acanthia lectularia</name>
    <dbReference type="NCBI Taxonomy" id="79782"/>
    <lineage>
        <taxon>Eukaryota</taxon>
        <taxon>Metazoa</taxon>
        <taxon>Ecdysozoa</taxon>
        <taxon>Arthropoda</taxon>
        <taxon>Hexapoda</taxon>
        <taxon>Insecta</taxon>
        <taxon>Pterygota</taxon>
        <taxon>Neoptera</taxon>
        <taxon>Paraneoptera</taxon>
        <taxon>Hemiptera</taxon>
        <taxon>Heteroptera</taxon>
        <taxon>Panheteroptera</taxon>
        <taxon>Cimicomorpha</taxon>
        <taxon>Cimicidae</taxon>
        <taxon>Cimex</taxon>
    </lineage>
</organism>
<dbReference type="GeneID" id="106664143"/>
<evidence type="ECO:0000313" key="2">
    <source>
        <dbReference type="EnsemblMetazoa" id="XP_014245078.1"/>
    </source>
</evidence>
<keyword evidence="3" id="KW-1185">Reference proteome</keyword>
<proteinExistence type="predicted"/>
<dbReference type="KEGG" id="clec:106664143"/>
<dbReference type="Proteomes" id="UP000494040">
    <property type="component" value="Unassembled WGS sequence"/>
</dbReference>